<accession>A0A023PN62</accession>
<proteinExistence type="predicted"/>
<gene>
    <name evidence="1" type="primary">3b</name>
</gene>
<name>A0A023PN62_9GAMC</name>
<sequence length="28" mass="3077">MLNLEAIIESGDPVIPKIQFNLQHISGV</sequence>
<dbReference type="Proteomes" id="UP000097868">
    <property type="component" value="Genome"/>
</dbReference>
<protein>
    <submittedName>
        <fullName evidence="1">3b protein</fullName>
    </submittedName>
</protein>
<dbReference type="EMBL" id="KJ425501">
    <property type="protein sequence ID" value="AHX26039.1"/>
    <property type="molecule type" value="Genomic_RNA"/>
</dbReference>
<reference evidence="1 2" key="1">
    <citation type="journal article" date="2015" name="Vet. Microbiol.">
        <title>Molecular and antigenic characteristics of Massachusetts genotype infectious bronchitis coronavirus in China.</title>
        <authorList>
            <person name="Chen L."/>
            <person name="Zhang T."/>
            <person name="Han Z."/>
            <person name="Liang S."/>
            <person name="Xu Y."/>
            <person name="Xu Q."/>
            <person name="Chen Y."/>
            <person name="Zhao Y."/>
            <person name="Shao Y."/>
            <person name="Li H."/>
            <person name="Wang K."/>
            <person name="Kong X."/>
            <person name="Liu S."/>
        </authorList>
    </citation>
    <scope>NUCLEOTIDE SEQUENCE [LARGE SCALE GENOMIC DNA]</scope>
    <source>
        <strain evidence="1">Ck/CH/LHB/131142</strain>
    </source>
</reference>
<organism evidence="1 2">
    <name type="scientific">Infectious bronchitis virus</name>
    <dbReference type="NCBI Taxonomy" id="11120"/>
    <lineage>
        <taxon>Viruses</taxon>
        <taxon>Riboviria</taxon>
        <taxon>Orthornavirae</taxon>
        <taxon>Pisuviricota</taxon>
        <taxon>Pisoniviricetes</taxon>
        <taxon>Nidovirales</taxon>
        <taxon>Cornidovirineae</taxon>
        <taxon>Coronaviridae</taxon>
        <taxon>Orthocoronavirinae</taxon>
        <taxon>Gammacoronavirus</taxon>
        <taxon>Igacovirus</taxon>
        <taxon>Gammacoronavirus galli</taxon>
        <taxon>Avian coronavirus</taxon>
    </lineage>
</organism>
<evidence type="ECO:0000313" key="2">
    <source>
        <dbReference type="Proteomes" id="UP000097868"/>
    </source>
</evidence>
<evidence type="ECO:0000313" key="1">
    <source>
        <dbReference type="EMBL" id="AHX26039.1"/>
    </source>
</evidence>